<dbReference type="PANTHER" id="PTHR43095:SF5">
    <property type="entry name" value="XYLULOSE KINASE"/>
    <property type="match status" value="1"/>
</dbReference>
<keyword evidence="7 8" id="KW-0119">Carbohydrate metabolism</keyword>
<dbReference type="GO" id="GO:0004856">
    <property type="term" value="F:D-xylulokinase activity"/>
    <property type="evidence" value="ECO:0007669"/>
    <property type="project" value="UniProtKB-UniRule"/>
</dbReference>
<dbReference type="PROSITE" id="PS00445">
    <property type="entry name" value="FGGY_KINASES_2"/>
    <property type="match status" value="1"/>
</dbReference>
<dbReference type="InterPro" id="IPR018485">
    <property type="entry name" value="FGGY_C"/>
</dbReference>
<dbReference type="InterPro" id="IPR050406">
    <property type="entry name" value="FGGY_Carb_Kinase"/>
</dbReference>
<keyword evidence="3 8" id="KW-0808">Transferase</keyword>
<dbReference type="Pfam" id="PF00370">
    <property type="entry name" value="FGGY_N"/>
    <property type="match status" value="1"/>
</dbReference>
<evidence type="ECO:0000256" key="2">
    <source>
        <dbReference type="ARBA" id="ARBA00022629"/>
    </source>
</evidence>
<reference evidence="13 14" key="1">
    <citation type="submission" date="2010-10" db="EMBL/GenBank/DDBJ databases">
        <authorList>
            <person name="Chen C."/>
            <person name="Kittichotirat W."/>
            <person name="Asikainen S."/>
            <person name="Bumgarner R."/>
        </authorList>
    </citation>
    <scope>NUCLEOTIDE SEQUENCE [LARGE SCALE GENOMIC DNA]</scope>
    <source>
        <strain evidence="13 14">SC1083</strain>
    </source>
</reference>
<evidence type="ECO:0000256" key="10">
    <source>
        <dbReference type="RuleBase" id="RU364073"/>
    </source>
</evidence>
<dbReference type="InterPro" id="IPR018483">
    <property type="entry name" value="Carb_kinase_FGGY_CS"/>
</dbReference>
<dbReference type="HAMAP" id="MF_02220">
    <property type="entry name" value="XylB"/>
    <property type="match status" value="1"/>
</dbReference>
<evidence type="ECO:0000256" key="4">
    <source>
        <dbReference type="ARBA" id="ARBA00022741"/>
    </source>
</evidence>
<dbReference type="SUPFAM" id="SSF53067">
    <property type="entry name" value="Actin-like ATPase domain"/>
    <property type="match status" value="2"/>
</dbReference>
<dbReference type="InterPro" id="IPR043129">
    <property type="entry name" value="ATPase_NBD"/>
</dbReference>
<feature type="domain" description="Carbohydrate kinase FGGY N-terminal" evidence="11">
    <location>
        <begin position="1"/>
        <end position="249"/>
    </location>
</feature>
<sequence length="490" mass="53645">MYLGVDCGTQGTKVIVVDSQQHKVLGSGYAAHQLIENSDGRREQAPDWWITAFKNAFADAIKQAEIQPHLIRGIGISGQQHGLVVLDKNDQPLYHAKLWCDTETSAENAEILALLGGEQACFERLGIVCQTGYTASKIRWLRKYQPDVYQQIDKIMLPHDYLNYWLTGKFCTEYGDASGTGYFDVVRRCWDETTLKLIAPEKRLENLPHLIDADQILGTVKTDVARQLGLADDVIVSAGGGDNMMGAIGTGNIRQGIVTMSLGTSGTLYAYSDEPLSDLPPMIADFCSSSGGWLPLVCTMNVTSANKNLMQLLDINVGEFNELVQQANIGADGVTILPFFNGERVPALPNSKAVILGLDAGNFTRANLSRAMMESASFTLRYGLDLFERAGLAATEIRLIGGGAKSAVWRQMIADIMNVNVVCLMEEEAAALGAAIQAMWANKQGSLAELCRAFVQLNEATRTAPIAENAEQYQSVYQRYRQHLNAQYSV</sequence>
<accession>G4AB27</accession>
<evidence type="ECO:0000256" key="8">
    <source>
        <dbReference type="HAMAP-Rule" id="MF_02220"/>
    </source>
</evidence>
<evidence type="ECO:0000256" key="6">
    <source>
        <dbReference type="ARBA" id="ARBA00022840"/>
    </source>
</evidence>
<dbReference type="RefSeq" id="WP_005559312.1">
    <property type="nucleotide sequence ID" value="NZ_AEJM01000047.1"/>
</dbReference>
<comment type="catalytic activity">
    <reaction evidence="8 10">
        <text>D-xylulose + ATP = D-xylulose 5-phosphate + ADP + H(+)</text>
        <dbReference type="Rhea" id="RHEA:10964"/>
        <dbReference type="ChEBI" id="CHEBI:15378"/>
        <dbReference type="ChEBI" id="CHEBI:17140"/>
        <dbReference type="ChEBI" id="CHEBI:30616"/>
        <dbReference type="ChEBI" id="CHEBI:57737"/>
        <dbReference type="ChEBI" id="CHEBI:456216"/>
        <dbReference type="EC" id="2.7.1.17"/>
    </reaction>
</comment>
<evidence type="ECO:0000256" key="5">
    <source>
        <dbReference type="ARBA" id="ARBA00022777"/>
    </source>
</evidence>
<evidence type="ECO:0000256" key="1">
    <source>
        <dbReference type="ARBA" id="ARBA00009156"/>
    </source>
</evidence>
<dbReference type="EC" id="2.7.1.17" evidence="8 10"/>
<feature type="binding site" evidence="8">
    <location>
        <begin position="80"/>
        <end position="81"/>
    </location>
    <ligand>
        <name>substrate</name>
    </ligand>
</feature>
<keyword evidence="6 8" id="KW-0067">ATP-binding</keyword>
<evidence type="ECO:0000313" key="14">
    <source>
        <dbReference type="Proteomes" id="UP000005508"/>
    </source>
</evidence>
<gene>
    <name evidence="8 10" type="primary">xylB</name>
    <name evidence="13" type="ORF">SC1083_2058</name>
</gene>
<dbReference type="Gene3D" id="3.30.420.40">
    <property type="match status" value="2"/>
</dbReference>
<evidence type="ECO:0000313" key="13">
    <source>
        <dbReference type="EMBL" id="EGY32515.1"/>
    </source>
</evidence>
<evidence type="ECO:0000259" key="11">
    <source>
        <dbReference type="Pfam" id="PF00370"/>
    </source>
</evidence>
<evidence type="ECO:0000256" key="7">
    <source>
        <dbReference type="ARBA" id="ARBA00023277"/>
    </source>
</evidence>
<dbReference type="CDD" id="cd07809">
    <property type="entry name" value="ASKHA_NBD_FGGY_BaXK-like"/>
    <property type="match status" value="1"/>
</dbReference>
<keyword evidence="4 8" id="KW-0547">Nucleotide-binding</keyword>
<keyword evidence="5 8" id="KW-0418">Kinase</keyword>
<dbReference type="SMR" id="G4AB27"/>
<dbReference type="GO" id="GO:0005524">
    <property type="term" value="F:ATP binding"/>
    <property type="evidence" value="ECO:0007669"/>
    <property type="project" value="UniProtKB-UniRule"/>
</dbReference>
<protein>
    <recommendedName>
        <fullName evidence="8 10">Xylulose kinase</fullName>
        <shortName evidence="8 10">Xylulokinase</shortName>
        <ecNumber evidence="8 10">2.7.1.17</ecNumber>
    </recommendedName>
</protein>
<comment type="caution">
    <text evidence="13">The sequence shown here is derived from an EMBL/GenBank/DDBJ whole genome shotgun (WGS) entry which is preliminary data.</text>
</comment>
<evidence type="ECO:0000259" key="12">
    <source>
        <dbReference type="Pfam" id="PF02782"/>
    </source>
</evidence>
<dbReference type="InterPro" id="IPR006000">
    <property type="entry name" value="Xylulokinase"/>
</dbReference>
<dbReference type="Pfam" id="PF02782">
    <property type="entry name" value="FGGY_C"/>
    <property type="match status" value="1"/>
</dbReference>
<evidence type="ECO:0000256" key="9">
    <source>
        <dbReference type="RuleBase" id="RU003733"/>
    </source>
</evidence>
<dbReference type="InterPro" id="IPR000577">
    <property type="entry name" value="Carb_kinase_FGGY"/>
</dbReference>
<feature type="active site" description="Proton acceptor" evidence="8">
    <location>
        <position position="242"/>
    </location>
</feature>
<dbReference type="AlphaFoldDB" id="G4AB27"/>
<comment type="function">
    <text evidence="8">Catalyzes the phosphorylation of D-xylulose to D-xylulose 5-phosphate.</text>
</comment>
<feature type="site" description="Important for activity" evidence="8">
    <location>
        <position position="6"/>
    </location>
</feature>
<dbReference type="EMBL" id="AEJM01000047">
    <property type="protein sequence ID" value="EGY32515.1"/>
    <property type="molecule type" value="Genomic_DNA"/>
</dbReference>
<comment type="similarity">
    <text evidence="1 8 9">Belongs to the FGGY kinase family.</text>
</comment>
<feature type="domain" description="Carbohydrate kinase FGGY C-terminal" evidence="12">
    <location>
        <begin position="260"/>
        <end position="441"/>
    </location>
</feature>
<keyword evidence="2 8" id="KW-0859">Xylose metabolism</keyword>
<dbReference type="PANTHER" id="PTHR43095">
    <property type="entry name" value="SUGAR KINASE"/>
    <property type="match status" value="1"/>
</dbReference>
<dbReference type="PATRIC" id="fig|907488.3.peg.2009"/>
<dbReference type="InterPro" id="IPR018484">
    <property type="entry name" value="FGGY_N"/>
</dbReference>
<organism evidence="13 14">
    <name type="scientific">Aggregatibacter actinomycetemcomitans serotype e str. SC1083</name>
    <dbReference type="NCBI Taxonomy" id="907488"/>
    <lineage>
        <taxon>Bacteria</taxon>
        <taxon>Pseudomonadati</taxon>
        <taxon>Pseudomonadota</taxon>
        <taxon>Gammaproteobacteria</taxon>
        <taxon>Pasteurellales</taxon>
        <taxon>Pasteurellaceae</taxon>
        <taxon>Aggregatibacter</taxon>
    </lineage>
</organism>
<dbReference type="Proteomes" id="UP000005508">
    <property type="component" value="Unassembled WGS sequence"/>
</dbReference>
<evidence type="ECO:0000256" key="3">
    <source>
        <dbReference type="ARBA" id="ARBA00022679"/>
    </source>
</evidence>
<dbReference type="PIRSF" id="PIRSF000538">
    <property type="entry name" value="GlpK"/>
    <property type="match status" value="1"/>
</dbReference>
<name>G4AB27_AGGAC</name>
<dbReference type="GO" id="GO:0042732">
    <property type="term" value="P:D-xylose metabolic process"/>
    <property type="evidence" value="ECO:0007669"/>
    <property type="project" value="UniProtKB-KW"/>
</dbReference>
<proteinExistence type="inferred from homology"/>
<dbReference type="GO" id="GO:0005998">
    <property type="term" value="P:xylulose catabolic process"/>
    <property type="evidence" value="ECO:0007669"/>
    <property type="project" value="UniProtKB-UniRule"/>
</dbReference>
<dbReference type="NCBIfam" id="TIGR01312">
    <property type="entry name" value="XylB"/>
    <property type="match status" value="1"/>
</dbReference>